<accession>A0ABT7L7F1</accession>
<dbReference type="RefSeq" id="WP_285933066.1">
    <property type="nucleotide sequence ID" value="NZ_JASTZU010000048.1"/>
</dbReference>
<organism evidence="1 2">
    <name type="scientific">Aquibacillus rhizosphaerae</name>
    <dbReference type="NCBI Taxonomy" id="3051431"/>
    <lineage>
        <taxon>Bacteria</taxon>
        <taxon>Bacillati</taxon>
        <taxon>Bacillota</taxon>
        <taxon>Bacilli</taxon>
        <taxon>Bacillales</taxon>
        <taxon>Bacillaceae</taxon>
        <taxon>Aquibacillus</taxon>
    </lineage>
</organism>
<sequence>MQWSKTKKMLESFLCEKLQSRIQIHATVYRKFHDQPSRVWIMFDKQEILSASDMIYNIEHEKIYQQIKSERKLLPIPTNVDLLTRFHTFERKALVEASVNADSFLLKKETFQAYDLYKVFMEYNNLSIEEALESENNITKAFAMFDRRLGKRRLRKLTFTGKEGSIIVLFYKVRCQVENIAIL</sequence>
<dbReference type="Pfam" id="PF25753">
    <property type="entry name" value="SF0329"/>
    <property type="match status" value="1"/>
</dbReference>
<proteinExistence type="predicted"/>
<comment type="caution">
    <text evidence="1">The sequence shown here is derived from an EMBL/GenBank/DDBJ whole genome shotgun (WGS) entry which is preliminary data.</text>
</comment>
<dbReference type="Proteomes" id="UP001235343">
    <property type="component" value="Unassembled WGS sequence"/>
</dbReference>
<reference evidence="1 2" key="1">
    <citation type="submission" date="2023-06" db="EMBL/GenBank/DDBJ databases">
        <title>Aquibacillus rhizosphaerae LR5S19.</title>
        <authorList>
            <person name="Sun J.-Q."/>
        </authorList>
    </citation>
    <scope>NUCLEOTIDE SEQUENCE [LARGE SCALE GENOMIC DNA]</scope>
    <source>
        <strain evidence="1 2">LR5S19</strain>
    </source>
</reference>
<gene>
    <name evidence="1" type="ORF">QQS35_15190</name>
</gene>
<protein>
    <submittedName>
        <fullName evidence="1">Nonribosomal peptide synthetase</fullName>
    </submittedName>
</protein>
<dbReference type="EMBL" id="JASTZU010000048">
    <property type="protein sequence ID" value="MDL4841784.1"/>
    <property type="molecule type" value="Genomic_DNA"/>
</dbReference>
<keyword evidence="2" id="KW-1185">Reference proteome</keyword>
<dbReference type="InterPro" id="IPR057955">
    <property type="entry name" value="SF0329-like"/>
</dbReference>
<name>A0ABT7L7F1_9BACI</name>
<evidence type="ECO:0000313" key="1">
    <source>
        <dbReference type="EMBL" id="MDL4841784.1"/>
    </source>
</evidence>
<evidence type="ECO:0000313" key="2">
    <source>
        <dbReference type="Proteomes" id="UP001235343"/>
    </source>
</evidence>